<evidence type="ECO:0000256" key="7">
    <source>
        <dbReference type="PROSITE-ProRule" id="PRU00339"/>
    </source>
</evidence>
<dbReference type="GO" id="GO:0005524">
    <property type="term" value="F:ATP binding"/>
    <property type="evidence" value="ECO:0007669"/>
    <property type="project" value="UniProtKB-KW"/>
</dbReference>
<dbReference type="GO" id="GO:0004674">
    <property type="term" value="F:protein serine/threonine kinase activity"/>
    <property type="evidence" value="ECO:0007669"/>
    <property type="project" value="UniProtKB-KW"/>
</dbReference>
<feature type="repeat" description="TPR" evidence="7">
    <location>
        <begin position="1096"/>
        <end position="1129"/>
    </location>
</feature>
<dbReference type="EC" id="2.7.11.1" evidence="1"/>
<dbReference type="PANTHER" id="PTHR43289:SF6">
    <property type="entry name" value="SERINE_THREONINE-PROTEIN KINASE NEKL-3"/>
    <property type="match status" value="1"/>
</dbReference>
<organism evidence="10 11">
    <name type="scientific">Solirubrobacter pauli</name>
    <dbReference type="NCBI Taxonomy" id="166793"/>
    <lineage>
        <taxon>Bacteria</taxon>
        <taxon>Bacillati</taxon>
        <taxon>Actinomycetota</taxon>
        <taxon>Thermoleophilia</taxon>
        <taxon>Solirubrobacterales</taxon>
        <taxon>Solirubrobacteraceae</taxon>
        <taxon>Solirubrobacter</taxon>
    </lineage>
</organism>
<evidence type="ECO:0000256" key="8">
    <source>
        <dbReference type="SAM" id="MobiDB-lite"/>
    </source>
</evidence>
<dbReference type="Gene3D" id="1.10.510.10">
    <property type="entry name" value="Transferase(Phosphotransferase) domain 1"/>
    <property type="match status" value="1"/>
</dbReference>
<accession>A0A660L0J3</accession>
<evidence type="ECO:0000313" key="11">
    <source>
        <dbReference type="Proteomes" id="UP000278962"/>
    </source>
</evidence>
<evidence type="ECO:0000256" key="3">
    <source>
        <dbReference type="ARBA" id="ARBA00022679"/>
    </source>
</evidence>
<dbReference type="Pfam" id="PF00069">
    <property type="entry name" value="Pkinase"/>
    <property type="match status" value="1"/>
</dbReference>
<dbReference type="Gene3D" id="3.30.200.20">
    <property type="entry name" value="Phosphorylase Kinase, domain 1"/>
    <property type="match status" value="1"/>
</dbReference>
<keyword evidence="11" id="KW-1185">Reference proteome</keyword>
<sequence>MPELAVGSTFADHIIRGVAGRGGMGVVYRAVHLALKREVALKVIGGELSASPEFRTRFQRECETAASLQHPRVVPIYHAGEEDGQLYVTMRFVEGTDLSRALMARGRLPVDDALRIVKHVADGLQAAHAAGLVHRDVKPANILLDTDGSALLGDFGLTKHVGDEPLTREGVFVGTLDYAAPEQFDAGTVDARTDVYALGCVLYQALSGRVPYPAESDAAKMYAHLQAPPPRLDVLTDDVGPVLSEIVARAMAKDPANRFQDAGELAAAIRGVSARPTLPGDLTVVSEDTRSGDRVTAIPLPPALSSEVGGGSFVGRAEPMARLRARYTAASEGTRQFVLISGEPGIGKTRLASELAREAHAGGATVLFGRSDAESLVPYQPFITAIQHRVAHRQTLYFPPELMPDLAELGRFIPALRRHAPERAPIEDEPEVDRYRLFAAVTRLLAFVAREHPVVLILDDVQWADASTVLLLAHMLQDPEPVQLLVVATMRDSEELGNELLDLLARLRRTPSMEQIALGGLDEAETFALVMAREGGDVSDDVIARLHADTDGNPFFIEELLRGGDLGVPEGVKAMIARRLARLDELTGRVVTVASVVGREFRLEVLEALVDEPVERLISALEAAIGAGLIREVEDDVDRFVFAHALIREALYEEQSASRRVRAHYAIAQALEVLGPRFAAPPAELAHHYLESRHLDREGRASDYAVAAAEQAAAMLSWEQAAAHYRRALDGDLPAERRCELLLALGSAEARSGHGSARDTFARAAMLARRSVGPDALARAALGFAGRHAEAGIVDRDGIALLEEALEALGEGDSPLGVRVRARLADSLHFADASERTFALSLAALEMARRISDPEAQVAALQSRHAALLHVSHLDERLRLDEEILALAERIGVRELEALGRHWSIYDLLEAGSTAAALAEHEALTKLAVALRQPLYRHFAGGWEVVWAQMSGRVTEAERLAREAHELGQRAGARDADTIYAAQLLTLRRREDRLAEYVSTVETFVERHPALVAWRAVLPLAHLLNGEREEGMAAFEELAEDGFAAVPRDMFWFTAMCVLGEACSHIGDVERARELHAALLPYRDRMVQVTQAACFGSAERFLGLLAATFGDVDAAAEHFEAALALNADRGVLPLIPFIRVEYAQRLLARGTPADAERARELVGTAYREAEAAGIAMLVARLKPLLDALESPTSTH</sequence>
<dbReference type="Proteomes" id="UP000278962">
    <property type="component" value="Unassembled WGS sequence"/>
</dbReference>
<dbReference type="Pfam" id="PF13191">
    <property type="entry name" value="AAA_16"/>
    <property type="match status" value="1"/>
</dbReference>
<evidence type="ECO:0000256" key="4">
    <source>
        <dbReference type="ARBA" id="ARBA00022741"/>
    </source>
</evidence>
<dbReference type="InterPro" id="IPR041664">
    <property type="entry name" value="AAA_16"/>
</dbReference>
<dbReference type="SUPFAM" id="SSF52540">
    <property type="entry name" value="P-loop containing nucleoside triphosphate hydrolases"/>
    <property type="match status" value="1"/>
</dbReference>
<evidence type="ECO:0000256" key="6">
    <source>
        <dbReference type="ARBA" id="ARBA00022840"/>
    </source>
</evidence>
<proteinExistence type="predicted"/>
<dbReference type="InterPro" id="IPR008271">
    <property type="entry name" value="Ser/Thr_kinase_AS"/>
</dbReference>
<keyword evidence="5 10" id="KW-0418">Kinase</keyword>
<dbReference type="InterPro" id="IPR011009">
    <property type="entry name" value="Kinase-like_dom_sf"/>
</dbReference>
<evidence type="ECO:0000259" key="9">
    <source>
        <dbReference type="PROSITE" id="PS50011"/>
    </source>
</evidence>
<dbReference type="PROSITE" id="PS00108">
    <property type="entry name" value="PROTEIN_KINASE_ST"/>
    <property type="match status" value="1"/>
</dbReference>
<dbReference type="PROSITE" id="PS50011">
    <property type="entry name" value="PROTEIN_KINASE_DOM"/>
    <property type="match status" value="1"/>
</dbReference>
<dbReference type="Gene3D" id="3.40.50.300">
    <property type="entry name" value="P-loop containing nucleotide triphosphate hydrolases"/>
    <property type="match status" value="1"/>
</dbReference>
<evidence type="ECO:0000256" key="5">
    <source>
        <dbReference type="ARBA" id="ARBA00022777"/>
    </source>
</evidence>
<comment type="caution">
    <text evidence="10">The sequence shown here is derived from an EMBL/GenBank/DDBJ whole genome shotgun (WGS) entry which is preliminary data.</text>
</comment>
<dbReference type="PANTHER" id="PTHR43289">
    <property type="entry name" value="MITOGEN-ACTIVATED PROTEIN KINASE KINASE KINASE 20-RELATED"/>
    <property type="match status" value="1"/>
</dbReference>
<dbReference type="EMBL" id="RBIL01000002">
    <property type="protein sequence ID" value="RKQ86744.1"/>
    <property type="molecule type" value="Genomic_DNA"/>
</dbReference>
<keyword evidence="6" id="KW-0067">ATP-binding</keyword>
<dbReference type="CDD" id="cd14014">
    <property type="entry name" value="STKc_PknB_like"/>
    <property type="match status" value="1"/>
</dbReference>
<evidence type="ECO:0000256" key="2">
    <source>
        <dbReference type="ARBA" id="ARBA00022527"/>
    </source>
</evidence>
<dbReference type="SMART" id="SM00220">
    <property type="entry name" value="S_TKc"/>
    <property type="match status" value="1"/>
</dbReference>
<keyword evidence="3" id="KW-0808">Transferase</keyword>
<dbReference type="InterPro" id="IPR003593">
    <property type="entry name" value="AAA+_ATPase"/>
</dbReference>
<dbReference type="RefSeq" id="WP_121254730.1">
    <property type="nucleotide sequence ID" value="NZ_RBIL01000002.1"/>
</dbReference>
<name>A0A660L0J3_9ACTN</name>
<dbReference type="OrthoDB" id="3543649at2"/>
<reference evidence="10 11" key="1">
    <citation type="submission" date="2018-10" db="EMBL/GenBank/DDBJ databases">
        <title>Genomic Encyclopedia of Archaeal and Bacterial Type Strains, Phase II (KMG-II): from individual species to whole genera.</title>
        <authorList>
            <person name="Goeker M."/>
        </authorList>
    </citation>
    <scope>NUCLEOTIDE SEQUENCE [LARGE SCALE GENOMIC DNA]</scope>
    <source>
        <strain evidence="10 11">DSM 14954</strain>
    </source>
</reference>
<evidence type="ECO:0000256" key="1">
    <source>
        <dbReference type="ARBA" id="ARBA00012513"/>
    </source>
</evidence>
<keyword evidence="4" id="KW-0547">Nucleotide-binding</keyword>
<dbReference type="AlphaFoldDB" id="A0A660L0J3"/>
<dbReference type="PROSITE" id="PS50005">
    <property type="entry name" value="TPR"/>
    <property type="match status" value="1"/>
</dbReference>
<gene>
    <name evidence="10" type="ORF">C8N24_4759</name>
</gene>
<keyword evidence="7" id="KW-0802">TPR repeat</keyword>
<evidence type="ECO:0000313" key="10">
    <source>
        <dbReference type="EMBL" id="RKQ86744.1"/>
    </source>
</evidence>
<keyword evidence="2 10" id="KW-0723">Serine/threonine-protein kinase</keyword>
<protein>
    <recommendedName>
        <fullName evidence="1">non-specific serine/threonine protein kinase</fullName>
        <ecNumber evidence="1">2.7.11.1</ecNumber>
    </recommendedName>
</protein>
<dbReference type="SMART" id="SM00382">
    <property type="entry name" value="AAA"/>
    <property type="match status" value="1"/>
</dbReference>
<dbReference type="SUPFAM" id="SSF56112">
    <property type="entry name" value="Protein kinase-like (PK-like)"/>
    <property type="match status" value="1"/>
</dbReference>
<dbReference type="FunFam" id="1.10.510.10:FF:000021">
    <property type="entry name" value="Serine/threonine protein kinase"/>
    <property type="match status" value="1"/>
</dbReference>
<feature type="domain" description="Protein kinase" evidence="9">
    <location>
        <begin position="13"/>
        <end position="278"/>
    </location>
</feature>
<dbReference type="InterPro" id="IPR019734">
    <property type="entry name" value="TPR_rpt"/>
</dbReference>
<feature type="region of interest" description="Disordered" evidence="8">
    <location>
        <begin position="279"/>
        <end position="298"/>
    </location>
</feature>
<dbReference type="InterPro" id="IPR027417">
    <property type="entry name" value="P-loop_NTPase"/>
</dbReference>
<dbReference type="InterPro" id="IPR000719">
    <property type="entry name" value="Prot_kinase_dom"/>
</dbReference>